<dbReference type="SUPFAM" id="SSF48403">
    <property type="entry name" value="Ankyrin repeat"/>
    <property type="match status" value="1"/>
</dbReference>
<evidence type="ECO:0000259" key="3">
    <source>
        <dbReference type="PROSITE" id="PS50053"/>
    </source>
</evidence>
<dbReference type="SMART" id="SM00248">
    <property type="entry name" value="ANK"/>
    <property type="match status" value="3"/>
</dbReference>
<dbReference type="PANTHER" id="PTHR24123">
    <property type="entry name" value="ANKYRIN REPEAT-CONTAINING"/>
    <property type="match status" value="1"/>
</dbReference>
<dbReference type="Proteomes" id="UP000663844">
    <property type="component" value="Unassembled WGS sequence"/>
</dbReference>
<dbReference type="PROSITE" id="PS50053">
    <property type="entry name" value="UBIQUITIN_2"/>
    <property type="match status" value="1"/>
</dbReference>
<dbReference type="Pfam" id="PF00023">
    <property type="entry name" value="Ank"/>
    <property type="match status" value="1"/>
</dbReference>
<evidence type="ECO:0000313" key="4">
    <source>
        <dbReference type="EMBL" id="CAF0993468.1"/>
    </source>
</evidence>
<dbReference type="PANTHER" id="PTHR24123:SF141">
    <property type="entry name" value="ANKYRIN 2, ISOFORM U"/>
    <property type="match status" value="1"/>
</dbReference>
<gene>
    <name evidence="4" type="ORF">JYZ213_LOCUS15589</name>
    <name evidence="5" type="ORF">OXD698_LOCUS26555</name>
</gene>
<evidence type="ECO:0000313" key="5">
    <source>
        <dbReference type="EMBL" id="CAF3948679.1"/>
    </source>
</evidence>
<proteinExistence type="predicted"/>
<dbReference type="InterPro" id="IPR002110">
    <property type="entry name" value="Ankyrin_rpt"/>
</dbReference>
<dbReference type="InterPro" id="IPR029071">
    <property type="entry name" value="Ubiquitin-like_domsf"/>
</dbReference>
<evidence type="ECO:0000313" key="6">
    <source>
        <dbReference type="Proteomes" id="UP000663845"/>
    </source>
</evidence>
<feature type="domain" description="Ubiquitin-like" evidence="3">
    <location>
        <begin position="303"/>
        <end position="385"/>
    </location>
</feature>
<evidence type="ECO:0000256" key="1">
    <source>
        <dbReference type="ARBA" id="ARBA00022737"/>
    </source>
</evidence>
<reference evidence="4" key="1">
    <citation type="submission" date="2021-02" db="EMBL/GenBank/DDBJ databases">
        <authorList>
            <person name="Nowell W R."/>
        </authorList>
    </citation>
    <scope>NUCLEOTIDE SEQUENCE</scope>
</reference>
<evidence type="ECO:0000256" key="2">
    <source>
        <dbReference type="ARBA" id="ARBA00023043"/>
    </source>
</evidence>
<dbReference type="Pfam" id="PF00240">
    <property type="entry name" value="ubiquitin"/>
    <property type="match status" value="1"/>
</dbReference>
<dbReference type="InterPro" id="IPR000626">
    <property type="entry name" value="Ubiquitin-like_dom"/>
</dbReference>
<name>A0A814GCV4_9BILA</name>
<protein>
    <recommendedName>
        <fullName evidence="3">Ubiquitin-like domain-containing protein</fullName>
    </recommendedName>
</protein>
<dbReference type="SUPFAM" id="SSF54236">
    <property type="entry name" value="Ubiquitin-like"/>
    <property type="match status" value="1"/>
</dbReference>
<sequence>MAVNCYTTFSWSIFDYETESTCSPADEYYLDQLFFGVESYDLSAIKSISNEHLRHLCRIRRFFDSEWAAPAKEQQTAYQRACLLGYTDIVQYMLEAGVRVDQLFSSANTLNVERGAFMFACHSGSLATVRLLLQALSRDYIEHYKSRNRRALCSTSFARQHLIPARSEIEVPFSDENGLEAVFPIHFAIARNDLELTHQLVTGANGELDTINDWEPLRHGGFTPLQIACLFNRSLDMIKLLLFFSRVTVNPILQTSKQGTFADQMTTVREVIEYIRPERVAILNAQEQERLKDLEEMQSGRPYQITIKPLSGQTLTLTVNGNTTAEEVGAQIESQWNLPSDRQRLLFSGRSVYTAAYSGFDTSLTLTHYNIKKDSILHIIWRNPK</sequence>
<dbReference type="EMBL" id="CAJOAZ010002656">
    <property type="protein sequence ID" value="CAF3948679.1"/>
    <property type="molecule type" value="Genomic_DNA"/>
</dbReference>
<dbReference type="Gene3D" id="1.25.40.20">
    <property type="entry name" value="Ankyrin repeat-containing domain"/>
    <property type="match status" value="1"/>
</dbReference>
<dbReference type="Gene3D" id="3.10.20.90">
    <property type="entry name" value="Phosphatidylinositol 3-kinase Catalytic Subunit, Chain A, domain 1"/>
    <property type="match status" value="1"/>
</dbReference>
<dbReference type="InterPro" id="IPR036770">
    <property type="entry name" value="Ankyrin_rpt-contain_sf"/>
</dbReference>
<dbReference type="InterPro" id="IPR051165">
    <property type="entry name" value="Multifunctional_ANK_Repeat"/>
</dbReference>
<dbReference type="EMBL" id="CAJNOG010000136">
    <property type="protein sequence ID" value="CAF0993468.1"/>
    <property type="molecule type" value="Genomic_DNA"/>
</dbReference>
<dbReference type="Proteomes" id="UP000663845">
    <property type="component" value="Unassembled WGS sequence"/>
</dbReference>
<dbReference type="AlphaFoldDB" id="A0A814GCV4"/>
<organism evidence="4 6">
    <name type="scientific">Adineta steineri</name>
    <dbReference type="NCBI Taxonomy" id="433720"/>
    <lineage>
        <taxon>Eukaryota</taxon>
        <taxon>Metazoa</taxon>
        <taxon>Spiralia</taxon>
        <taxon>Gnathifera</taxon>
        <taxon>Rotifera</taxon>
        <taxon>Eurotatoria</taxon>
        <taxon>Bdelloidea</taxon>
        <taxon>Adinetida</taxon>
        <taxon>Adinetidae</taxon>
        <taxon>Adineta</taxon>
    </lineage>
</organism>
<dbReference type="SMART" id="SM00213">
    <property type="entry name" value="UBQ"/>
    <property type="match status" value="1"/>
</dbReference>
<keyword evidence="1" id="KW-0677">Repeat</keyword>
<keyword evidence="2" id="KW-0040">ANK repeat</keyword>
<comment type="caution">
    <text evidence="4">The sequence shown here is derived from an EMBL/GenBank/DDBJ whole genome shotgun (WGS) entry which is preliminary data.</text>
</comment>
<accession>A0A814GCV4</accession>